<gene>
    <name evidence="2" type="ORF">LEN_2079</name>
</gene>
<dbReference type="RefSeq" id="WP_096377693.1">
    <property type="nucleotide sequence ID" value="NZ_AP014940.1"/>
</dbReference>
<dbReference type="EMBL" id="AP014940">
    <property type="protein sequence ID" value="BAV97566.1"/>
    <property type="molecule type" value="Genomic_DNA"/>
</dbReference>
<dbReference type="AlphaFoldDB" id="A0AAU9AFP2"/>
<keyword evidence="2" id="KW-0378">Hydrolase</keyword>
<feature type="domain" description="DUF4180" evidence="1">
    <location>
        <begin position="22"/>
        <end position="129"/>
    </location>
</feature>
<reference evidence="2 3" key="1">
    <citation type="journal article" date="2017" name="DNA Res.">
        <title>Complete genome sequence and expression profile of the commercial lytic enzyme producer Lysobacter enzymogenes M497-1.</title>
        <authorList>
            <person name="Takami H."/>
            <person name="Toyoda A."/>
            <person name="Uchiyama I."/>
            <person name="Itoh T."/>
            <person name="Takaki Y."/>
            <person name="Arai W."/>
            <person name="Nishi S."/>
            <person name="Kawai M."/>
            <person name="Shinya K."/>
            <person name="Ikeda H."/>
        </authorList>
    </citation>
    <scope>NUCLEOTIDE SEQUENCE [LARGE SCALE GENOMIC DNA]</scope>
    <source>
        <strain evidence="2 3">M497-1</strain>
    </source>
</reference>
<name>A0AAU9AFP2_LYSEN</name>
<organism evidence="2 3">
    <name type="scientific">Lysobacter enzymogenes</name>
    <dbReference type="NCBI Taxonomy" id="69"/>
    <lineage>
        <taxon>Bacteria</taxon>
        <taxon>Pseudomonadati</taxon>
        <taxon>Pseudomonadota</taxon>
        <taxon>Gammaproteobacteria</taxon>
        <taxon>Lysobacterales</taxon>
        <taxon>Lysobacteraceae</taxon>
        <taxon>Lysobacter</taxon>
    </lineage>
</organism>
<dbReference type="GeneID" id="83063948"/>
<accession>A0AAU9AFP2</accession>
<proteinExistence type="predicted"/>
<dbReference type="Pfam" id="PF13788">
    <property type="entry name" value="DUF4180"/>
    <property type="match status" value="1"/>
</dbReference>
<dbReference type="InterPro" id="IPR025438">
    <property type="entry name" value="DUF4180"/>
</dbReference>
<dbReference type="KEGG" id="lem:LEN_2079"/>
<dbReference type="GO" id="GO:0016787">
    <property type="term" value="F:hydrolase activity"/>
    <property type="evidence" value="ECO:0007669"/>
    <property type="project" value="UniProtKB-KW"/>
</dbReference>
<evidence type="ECO:0000313" key="2">
    <source>
        <dbReference type="EMBL" id="BAV97566.1"/>
    </source>
</evidence>
<evidence type="ECO:0000313" key="3">
    <source>
        <dbReference type="Proteomes" id="UP000218824"/>
    </source>
</evidence>
<evidence type="ECO:0000259" key="1">
    <source>
        <dbReference type="Pfam" id="PF13788"/>
    </source>
</evidence>
<sequence>MNNVADASAPNPDFTVLSFGAERVLVCAEAGAPIADARAATDLIGEASFAGATVLALPVSRLDAAFFRLASGLAGEIAQKAVNYRLRLAVVGDIQAYLQRSQPLRDWVRECGEGRALMFVADLDELARALERR</sequence>
<dbReference type="Proteomes" id="UP000218824">
    <property type="component" value="Chromosome"/>
</dbReference>
<protein>
    <submittedName>
        <fullName evidence="2">Alpha/beta fold family hydrolase</fullName>
    </submittedName>
</protein>